<keyword evidence="6" id="KW-0408">Iron</keyword>
<dbReference type="SUPFAM" id="SSF102114">
    <property type="entry name" value="Radical SAM enzymes"/>
    <property type="match status" value="1"/>
</dbReference>
<dbReference type="SFLD" id="SFLDG01123">
    <property type="entry name" value="methyltransferase_(Class_B)"/>
    <property type="match status" value="1"/>
</dbReference>
<keyword evidence="4" id="KW-0949">S-adenosyl-L-methionine</keyword>
<dbReference type="SFLD" id="SFLDG01082">
    <property type="entry name" value="B12-binding_domain_containing"/>
    <property type="match status" value="1"/>
</dbReference>
<dbReference type="SMART" id="SM00729">
    <property type="entry name" value="Elp3"/>
    <property type="match status" value="1"/>
</dbReference>
<evidence type="ECO:0000256" key="6">
    <source>
        <dbReference type="ARBA" id="ARBA00023004"/>
    </source>
</evidence>
<name>A0ABT1NJ57_9FIRM</name>
<comment type="caution">
    <text evidence="10">The sequence shown here is derived from an EMBL/GenBank/DDBJ whole genome shotgun (WGS) entry which is preliminary data.</text>
</comment>
<dbReference type="InterPro" id="IPR058240">
    <property type="entry name" value="rSAM_sf"/>
</dbReference>
<dbReference type="PROSITE" id="PS51332">
    <property type="entry name" value="B12_BINDING"/>
    <property type="match status" value="1"/>
</dbReference>
<evidence type="ECO:0000259" key="8">
    <source>
        <dbReference type="PROSITE" id="PS51332"/>
    </source>
</evidence>
<evidence type="ECO:0000313" key="11">
    <source>
        <dbReference type="Proteomes" id="UP001651880"/>
    </source>
</evidence>
<keyword evidence="7" id="KW-0411">Iron-sulfur</keyword>
<comment type="cofactor">
    <cofactor evidence="1">
        <name>[4Fe-4S] cluster</name>
        <dbReference type="ChEBI" id="CHEBI:49883"/>
    </cofactor>
</comment>
<dbReference type="InterPro" id="IPR051198">
    <property type="entry name" value="BchE-like"/>
</dbReference>
<reference evidence="10 11" key="1">
    <citation type="submission" date="2021-10" db="EMBL/GenBank/DDBJ databases">
        <title>Lutispora strain m25 sp. nov., a thermophilic, non-spore-forming bacterium isolated from a lab-scale methanogenic bioreactor digesting anaerobic sludge.</title>
        <authorList>
            <person name="El Houari A."/>
            <person name="Mcdonald J."/>
        </authorList>
    </citation>
    <scope>NUCLEOTIDE SEQUENCE [LARGE SCALE GENOMIC DNA]</scope>
    <source>
        <strain evidence="11">m25</strain>
    </source>
</reference>
<evidence type="ECO:0000256" key="3">
    <source>
        <dbReference type="ARBA" id="ARBA00022679"/>
    </source>
</evidence>
<evidence type="ECO:0000256" key="7">
    <source>
        <dbReference type="ARBA" id="ARBA00023014"/>
    </source>
</evidence>
<dbReference type="PANTHER" id="PTHR43409:SF7">
    <property type="entry name" value="BLL1977 PROTEIN"/>
    <property type="match status" value="1"/>
</dbReference>
<evidence type="ECO:0000256" key="4">
    <source>
        <dbReference type="ARBA" id="ARBA00022691"/>
    </source>
</evidence>
<feature type="domain" description="B12-binding" evidence="8">
    <location>
        <begin position="1"/>
        <end position="117"/>
    </location>
</feature>
<dbReference type="InterPro" id="IPR034466">
    <property type="entry name" value="Methyltransferase_Class_B"/>
</dbReference>
<proteinExistence type="predicted"/>
<evidence type="ECO:0000256" key="5">
    <source>
        <dbReference type="ARBA" id="ARBA00022723"/>
    </source>
</evidence>
<dbReference type="Gene3D" id="3.40.50.280">
    <property type="entry name" value="Cobalamin-binding domain"/>
    <property type="match status" value="1"/>
</dbReference>
<keyword evidence="5" id="KW-0479">Metal-binding</keyword>
<evidence type="ECO:0000259" key="9">
    <source>
        <dbReference type="PROSITE" id="PS51918"/>
    </source>
</evidence>
<accession>A0ABT1NJ57</accession>
<feature type="domain" description="Radical SAM core" evidence="9">
    <location>
        <begin position="142"/>
        <end position="369"/>
    </location>
</feature>
<dbReference type="InterPro" id="IPR006638">
    <property type="entry name" value="Elp3/MiaA/NifB-like_rSAM"/>
</dbReference>
<gene>
    <name evidence="10" type="ORF">LJD61_16355</name>
</gene>
<dbReference type="RefSeq" id="WP_255228619.1">
    <property type="nucleotide sequence ID" value="NZ_JAJEKE010000018.1"/>
</dbReference>
<dbReference type="InterPro" id="IPR006158">
    <property type="entry name" value="Cobalamin-bd"/>
</dbReference>
<evidence type="ECO:0000256" key="1">
    <source>
        <dbReference type="ARBA" id="ARBA00001966"/>
    </source>
</evidence>
<dbReference type="PROSITE" id="PS51918">
    <property type="entry name" value="RADICAL_SAM"/>
    <property type="match status" value="1"/>
</dbReference>
<protein>
    <submittedName>
        <fullName evidence="10">B12-binding domain-containing radical SAM protein</fullName>
    </submittedName>
</protein>
<evidence type="ECO:0000256" key="2">
    <source>
        <dbReference type="ARBA" id="ARBA00022603"/>
    </source>
</evidence>
<dbReference type="CDD" id="cd01335">
    <property type="entry name" value="Radical_SAM"/>
    <property type="match status" value="1"/>
</dbReference>
<dbReference type="InterPro" id="IPR007197">
    <property type="entry name" value="rSAM"/>
</dbReference>
<dbReference type="CDD" id="cd02068">
    <property type="entry name" value="radical_SAM_B12_BD"/>
    <property type="match status" value="1"/>
</dbReference>
<dbReference type="EMBL" id="JAJEKE010000018">
    <property type="protein sequence ID" value="MCQ1531099.1"/>
    <property type="molecule type" value="Genomic_DNA"/>
</dbReference>
<sequence>MKNIRNLWNSPNLGMLTVAALTPSEWDIEYIDEHLRDIDFNQKYDIVGLSCMTQQIERGYEIANKFKEKGITTVIGGIHATVRPEEVAQYVDVVIAGEAELTWPTFLEDWGNGTYKKIYKELHPGMLDISTSPIPRYDLIKDYNYSTITINTSRGCPHDCSFCAASRVYGPVYRRKNNEQIISEIMRIKELFGNSYILFGDDNIFVSRDESKDLLREIKKLNVRWVAQTDISISDDDELLKLMAESGCQWVVIGLESIARKSLEGINKWKTDRLDSYRDSIDKVQSYGIGVMGAFVFGLDYDDYSVMEDTIKFIADCNFYGIHVTSPTPFPGSRYRNVMQESGRLIDLPWSYYTHWDVLIKPNLLTPNEVQNCIYKIYRAFVDEKEANKRFANFIHKFRKRDVGNVQC</sequence>
<keyword evidence="3" id="KW-0808">Transferase</keyword>
<organism evidence="10 11">
    <name type="scientific">Lutispora saccharofermentans</name>
    <dbReference type="NCBI Taxonomy" id="3024236"/>
    <lineage>
        <taxon>Bacteria</taxon>
        <taxon>Bacillati</taxon>
        <taxon>Bacillota</taxon>
        <taxon>Clostridia</taxon>
        <taxon>Lutisporales</taxon>
        <taxon>Lutisporaceae</taxon>
        <taxon>Lutispora</taxon>
    </lineage>
</organism>
<dbReference type="InterPro" id="IPR023404">
    <property type="entry name" value="rSAM_horseshoe"/>
</dbReference>
<dbReference type="Pfam" id="PF04055">
    <property type="entry name" value="Radical_SAM"/>
    <property type="match status" value="1"/>
</dbReference>
<dbReference type="PANTHER" id="PTHR43409">
    <property type="entry name" value="ANAEROBIC MAGNESIUM-PROTOPORPHYRIN IX MONOMETHYL ESTER CYCLASE-RELATED"/>
    <property type="match status" value="1"/>
</dbReference>
<dbReference type="Proteomes" id="UP001651880">
    <property type="component" value="Unassembled WGS sequence"/>
</dbReference>
<keyword evidence="11" id="KW-1185">Reference proteome</keyword>
<dbReference type="Gene3D" id="3.80.30.20">
    <property type="entry name" value="tm_1862 like domain"/>
    <property type="match status" value="1"/>
</dbReference>
<dbReference type="Pfam" id="PF02310">
    <property type="entry name" value="B12-binding"/>
    <property type="match status" value="1"/>
</dbReference>
<dbReference type="SFLD" id="SFLDS00029">
    <property type="entry name" value="Radical_SAM"/>
    <property type="match status" value="1"/>
</dbReference>
<evidence type="ECO:0000313" key="10">
    <source>
        <dbReference type="EMBL" id="MCQ1531099.1"/>
    </source>
</evidence>
<keyword evidence="2" id="KW-0489">Methyltransferase</keyword>